<dbReference type="PROSITE" id="PS50983">
    <property type="entry name" value="FE_B12_PBP"/>
    <property type="match status" value="1"/>
</dbReference>
<gene>
    <name evidence="6" type="ORF">PNBC_00910</name>
</gene>
<evidence type="ECO:0000256" key="1">
    <source>
        <dbReference type="ARBA" id="ARBA00008814"/>
    </source>
</evidence>
<keyword evidence="7" id="KW-1185">Reference proteome</keyword>
<dbReference type="PANTHER" id="PTHR30535">
    <property type="entry name" value="VITAMIN B12-BINDING PROTEIN"/>
    <property type="match status" value="1"/>
</dbReference>
<feature type="chain" id="PRO_5039164315" evidence="4">
    <location>
        <begin position="26"/>
        <end position="339"/>
    </location>
</feature>
<dbReference type="NCBIfam" id="NF038402">
    <property type="entry name" value="TroA_like"/>
    <property type="match status" value="1"/>
</dbReference>
<dbReference type="InterPro" id="IPR054828">
    <property type="entry name" value="Vit_B12_bind_prot"/>
</dbReference>
<dbReference type="Proteomes" id="UP000077134">
    <property type="component" value="Unassembled WGS sequence"/>
</dbReference>
<organism evidence="6 7">
    <name type="scientific">Paenibacillus crassostreae</name>
    <dbReference type="NCBI Taxonomy" id="1763538"/>
    <lineage>
        <taxon>Bacteria</taxon>
        <taxon>Bacillati</taxon>
        <taxon>Bacillota</taxon>
        <taxon>Bacilli</taxon>
        <taxon>Bacillales</taxon>
        <taxon>Paenibacillaceae</taxon>
        <taxon>Paenibacillus</taxon>
    </lineage>
</organism>
<dbReference type="AlphaFoldDB" id="A0A167GIJ1"/>
<dbReference type="InterPro" id="IPR002491">
    <property type="entry name" value="ABC_transptr_periplasmic_BD"/>
</dbReference>
<evidence type="ECO:0000313" key="6">
    <source>
        <dbReference type="EMBL" id="OAB77604.1"/>
    </source>
</evidence>
<feature type="domain" description="Fe/B12 periplasmic-binding" evidence="5">
    <location>
        <begin position="81"/>
        <end position="335"/>
    </location>
</feature>
<comment type="caution">
    <text evidence="6">The sequence shown here is derived from an EMBL/GenBank/DDBJ whole genome shotgun (WGS) entry which is preliminary data.</text>
</comment>
<comment type="similarity">
    <text evidence="1">Belongs to the bacterial solute-binding protein 8 family.</text>
</comment>
<evidence type="ECO:0000256" key="3">
    <source>
        <dbReference type="SAM" id="MobiDB-lite"/>
    </source>
</evidence>
<dbReference type="EMBL" id="LSFN01000002">
    <property type="protein sequence ID" value="OAB77604.1"/>
    <property type="molecule type" value="Genomic_DNA"/>
</dbReference>
<dbReference type="SUPFAM" id="SSF53807">
    <property type="entry name" value="Helical backbone' metal receptor"/>
    <property type="match status" value="1"/>
</dbReference>
<dbReference type="InterPro" id="IPR050902">
    <property type="entry name" value="ABC_Transporter_SBP"/>
</dbReference>
<dbReference type="PROSITE" id="PS51257">
    <property type="entry name" value="PROKAR_LIPOPROTEIN"/>
    <property type="match status" value="1"/>
</dbReference>
<evidence type="ECO:0000259" key="5">
    <source>
        <dbReference type="PROSITE" id="PS50983"/>
    </source>
</evidence>
<evidence type="ECO:0000256" key="4">
    <source>
        <dbReference type="SAM" id="SignalP"/>
    </source>
</evidence>
<proteinExistence type="inferred from homology"/>
<dbReference type="RefSeq" id="WP_068654334.1">
    <property type="nucleotide sequence ID" value="NZ_CP017770.1"/>
</dbReference>
<dbReference type="OrthoDB" id="9816357at2"/>
<evidence type="ECO:0000256" key="2">
    <source>
        <dbReference type="ARBA" id="ARBA00022729"/>
    </source>
</evidence>
<evidence type="ECO:0000313" key="7">
    <source>
        <dbReference type="Proteomes" id="UP000077134"/>
    </source>
</evidence>
<feature type="compositionally biased region" description="Polar residues" evidence="3">
    <location>
        <begin position="35"/>
        <end position="47"/>
    </location>
</feature>
<reference evidence="6 7" key="1">
    <citation type="submission" date="2016-02" db="EMBL/GenBank/DDBJ databases">
        <title>Paenibacillus sp. LPB0068, isolated from Crassostrea gigas.</title>
        <authorList>
            <person name="Shin S.-K."/>
            <person name="Yi H."/>
        </authorList>
    </citation>
    <scope>NUCLEOTIDE SEQUENCE [LARGE SCALE GENOMIC DNA]</scope>
    <source>
        <strain evidence="6 7">LPB0068</strain>
    </source>
</reference>
<keyword evidence="2 4" id="KW-0732">Signal</keyword>
<sequence length="339" mass="36818">MKLLKKNWITGALALMLTISLTACGNNEQAEKVTEQTPTEVAPTEQTKPTEEQASDLSTVYPLTVVDATGESITFTEAPKQIVSLSPAETEALFALGLDEQVVGVSDFDDYPEAVTSKARMGGVYSPNEEAIIVAEPDLVVTGISMSVEATEKLRELGITIIKTDPKSVDDVIANIELLGQITDQQAEAITVVDKMKQERAEVTEAVKSLTPEQKKKVYIEFSLGWTVGSGEFLNELITLAGGVNVAADTVGWNEISEEKIINDNPDVILYNMNVKDETTQETLDQIIKARSGWDQITAIKNDAIVGLNDNLVSRPGPRVTQGLKEIANAIYPELLNHE</sequence>
<dbReference type="Pfam" id="PF01497">
    <property type="entry name" value="Peripla_BP_2"/>
    <property type="match status" value="1"/>
</dbReference>
<dbReference type="PANTHER" id="PTHR30535:SF34">
    <property type="entry name" value="MOLYBDATE-BINDING PROTEIN MOLA"/>
    <property type="match status" value="1"/>
</dbReference>
<dbReference type="CDD" id="cd01143">
    <property type="entry name" value="YvrC"/>
    <property type="match status" value="1"/>
</dbReference>
<name>A0A167GIJ1_9BACL</name>
<feature type="signal peptide" evidence="4">
    <location>
        <begin position="1"/>
        <end position="25"/>
    </location>
</feature>
<feature type="region of interest" description="Disordered" evidence="3">
    <location>
        <begin position="30"/>
        <end position="55"/>
    </location>
</feature>
<protein>
    <submittedName>
        <fullName evidence="6">Cobalamin-binding protein</fullName>
    </submittedName>
</protein>
<dbReference type="Gene3D" id="3.40.50.1980">
    <property type="entry name" value="Nitrogenase molybdenum iron protein domain"/>
    <property type="match status" value="2"/>
</dbReference>
<dbReference type="GO" id="GO:0071281">
    <property type="term" value="P:cellular response to iron ion"/>
    <property type="evidence" value="ECO:0007669"/>
    <property type="project" value="TreeGrafter"/>
</dbReference>
<dbReference type="STRING" id="1763538.LPB68_07830"/>
<dbReference type="KEGG" id="pcx:LPB68_07830"/>
<accession>A0A167GIJ1</accession>